<evidence type="ECO:0000313" key="2">
    <source>
        <dbReference type="Proteomes" id="UP000288805"/>
    </source>
</evidence>
<protein>
    <submittedName>
        <fullName evidence="1">Uncharacterized protein</fullName>
    </submittedName>
</protein>
<proteinExistence type="predicted"/>
<evidence type="ECO:0000313" key="1">
    <source>
        <dbReference type="EMBL" id="RVW19402.1"/>
    </source>
</evidence>
<dbReference type="AlphaFoldDB" id="A0A438C832"/>
<organism evidence="1 2">
    <name type="scientific">Vitis vinifera</name>
    <name type="common">Grape</name>
    <dbReference type="NCBI Taxonomy" id="29760"/>
    <lineage>
        <taxon>Eukaryota</taxon>
        <taxon>Viridiplantae</taxon>
        <taxon>Streptophyta</taxon>
        <taxon>Embryophyta</taxon>
        <taxon>Tracheophyta</taxon>
        <taxon>Spermatophyta</taxon>
        <taxon>Magnoliopsida</taxon>
        <taxon>eudicotyledons</taxon>
        <taxon>Gunneridae</taxon>
        <taxon>Pentapetalae</taxon>
        <taxon>rosids</taxon>
        <taxon>Vitales</taxon>
        <taxon>Vitaceae</taxon>
        <taxon>Viteae</taxon>
        <taxon>Vitis</taxon>
    </lineage>
</organism>
<comment type="caution">
    <text evidence="1">The sequence shown here is derived from an EMBL/GenBank/DDBJ whole genome shotgun (WGS) entry which is preliminary data.</text>
</comment>
<reference evidence="1 2" key="1">
    <citation type="journal article" date="2018" name="PLoS Genet.">
        <title>Population sequencing reveals clonal diversity and ancestral inbreeding in the grapevine cultivar Chardonnay.</title>
        <authorList>
            <person name="Roach M.J."/>
            <person name="Johnson D.L."/>
            <person name="Bohlmann J."/>
            <person name="van Vuuren H.J."/>
            <person name="Jones S.J."/>
            <person name="Pretorius I.S."/>
            <person name="Schmidt S.A."/>
            <person name="Borneman A.R."/>
        </authorList>
    </citation>
    <scope>NUCLEOTIDE SEQUENCE [LARGE SCALE GENOMIC DNA]</scope>
    <source>
        <strain evidence="2">cv. Chardonnay</strain>
        <tissue evidence="1">Leaf</tissue>
    </source>
</reference>
<dbReference type="Proteomes" id="UP000288805">
    <property type="component" value="Unassembled WGS sequence"/>
</dbReference>
<accession>A0A438C832</accession>
<sequence>MSIRSSTSDYYGQWATVGQYCLSNILLGVKHQEPILNTLPSTKQWTRRGDKQNPIECTEEKVGRGKRKVGMEVIIPIEIGMPIAKTVVQDQKDNDEELIRQLDCVDKLQGKAAIWIASYHQRAITQYNKRTRPRFFRPGSLVFRRFFENTVEVGARKLQSNWEWPYVVTKGGDLKAYHLQTLDGVPLLRPWNVTNLKQYY</sequence>
<name>A0A438C832_VITVI</name>
<dbReference type="EMBL" id="QGNW01002486">
    <property type="protein sequence ID" value="RVW19402.1"/>
    <property type="molecule type" value="Genomic_DNA"/>
</dbReference>
<gene>
    <name evidence="1" type="ORF">CK203_117081</name>
</gene>